<dbReference type="EMBL" id="QCXQ01000002">
    <property type="protein sequence ID" value="PWG00137.1"/>
    <property type="molecule type" value="Genomic_DNA"/>
</dbReference>
<organism evidence="2 3">
    <name type="scientific">Levilactobacillus bambusae</name>
    <dbReference type="NCBI Taxonomy" id="2024736"/>
    <lineage>
        <taxon>Bacteria</taxon>
        <taxon>Bacillati</taxon>
        <taxon>Bacillota</taxon>
        <taxon>Bacilli</taxon>
        <taxon>Lactobacillales</taxon>
        <taxon>Lactobacillaceae</taxon>
        <taxon>Levilactobacillus</taxon>
    </lineage>
</organism>
<protein>
    <recommendedName>
        <fullName evidence="1">Mga helix-turn-helix domain-containing protein</fullName>
    </recommendedName>
</protein>
<comment type="caution">
    <text evidence="2">The sequence shown here is derived from an EMBL/GenBank/DDBJ whole genome shotgun (WGS) entry which is preliminary data.</text>
</comment>
<dbReference type="RefSeq" id="WP_109250084.1">
    <property type="nucleotide sequence ID" value="NZ_QCXQ01000002.1"/>
</dbReference>
<proteinExistence type="predicted"/>
<dbReference type="Pfam" id="PF05043">
    <property type="entry name" value="Mga"/>
    <property type="match status" value="1"/>
</dbReference>
<sequence>MELVSALLSKKKLQKIKLLVYLQEDQGNLKEYGEKVHFSYATVYNYYTELTDELREISKQPNADPQKLIKTVPIDLYRRWAYYNSVAYQLVLATLLPPKTTLDEFLADADISQATLYRKTRQLFADLKEVGIHFSFPKFKFTGTEQILQIFYLRFLHLTNTSINDEFSDSENQFLTLLLEPFIESPDLQHSDSLHLRWRHLMQIWLLRAKNGHVYEPTFCEPVYLTDVSASAKLISKTLDLSPETALTQAKFLDYIITNSMRGISYLTDLGINHYYAALGLDMTEAAEFLAAMPFGSISKELTLQHFQRRLLALGLYILLFEELPPIESDIYNQEEPTVEDKLEVETSLPIIERIYKRPVTKRAELLWQGVLAQLVALYNQSGWGVTFYTTPELTNTSSDIIAHWFHGIMHIRPVSQLPANSTDKNAAVLYDAITPKIHKLEEEKRIVGFHWIQELNYAQNMHRFEDFLITNHIGLFGMAILDTESS</sequence>
<evidence type="ECO:0000313" key="3">
    <source>
        <dbReference type="Proteomes" id="UP000245080"/>
    </source>
</evidence>
<name>A0A2V1MYU8_9LACO</name>
<evidence type="ECO:0000313" key="2">
    <source>
        <dbReference type="EMBL" id="PWG00137.1"/>
    </source>
</evidence>
<reference evidence="2 3" key="1">
    <citation type="journal article" date="2018" name="Int. J. Syst. Evol. Microbiol.">
        <title>Lactobacillus bambusae sp. nov., isolated from a traditional fermented Ma-bamboo shoots of Taiwan.</title>
        <authorList>
            <person name="Wang L.-T."/>
        </authorList>
    </citation>
    <scope>NUCLEOTIDE SEQUENCE [LARGE SCALE GENOMIC DNA]</scope>
    <source>
        <strain evidence="2 3">BS-W1</strain>
    </source>
</reference>
<keyword evidence="3" id="KW-1185">Reference proteome</keyword>
<dbReference type="OrthoDB" id="2174552at2"/>
<dbReference type="AlphaFoldDB" id="A0A2V1MYU8"/>
<dbReference type="Proteomes" id="UP000245080">
    <property type="component" value="Unassembled WGS sequence"/>
</dbReference>
<evidence type="ECO:0000259" key="1">
    <source>
        <dbReference type="Pfam" id="PF05043"/>
    </source>
</evidence>
<dbReference type="InterPro" id="IPR007737">
    <property type="entry name" value="Mga_HTH"/>
</dbReference>
<feature type="domain" description="Mga helix-turn-helix" evidence="1">
    <location>
        <begin position="82"/>
        <end position="155"/>
    </location>
</feature>
<gene>
    <name evidence="2" type="ORF">DCM90_04165</name>
</gene>
<accession>A0A2V1MYU8</accession>